<dbReference type="AlphaFoldDB" id="A0A8H6JM06"/>
<organism evidence="2 3">
    <name type="scientific">Colletotrichum plurivorum</name>
    <dbReference type="NCBI Taxonomy" id="2175906"/>
    <lineage>
        <taxon>Eukaryota</taxon>
        <taxon>Fungi</taxon>
        <taxon>Dikarya</taxon>
        <taxon>Ascomycota</taxon>
        <taxon>Pezizomycotina</taxon>
        <taxon>Sordariomycetes</taxon>
        <taxon>Hypocreomycetidae</taxon>
        <taxon>Glomerellales</taxon>
        <taxon>Glomerellaceae</taxon>
        <taxon>Colletotrichum</taxon>
        <taxon>Colletotrichum orchidearum species complex</taxon>
    </lineage>
</organism>
<evidence type="ECO:0000256" key="1">
    <source>
        <dbReference type="SAM" id="MobiDB-lite"/>
    </source>
</evidence>
<accession>A0A8H6JM06</accession>
<gene>
    <name evidence="2" type="ORF">CPLU01_14247</name>
</gene>
<comment type="caution">
    <text evidence="2">The sequence shown here is derived from an EMBL/GenBank/DDBJ whole genome shotgun (WGS) entry which is preliminary data.</text>
</comment>
<evidence type="ECO:0000313" key="2">
    <source>
        <dbReference type="EMBL" id="KAF6815033.1"/>
    </source>
</evidence>
<dbReference type="EMBL" id="WIGO01000366">
    <property type="protein sequence ID" value="KAF6815033.1"/>
    <property type="molecule type" value="Genomic_DNA"/>
</dbReference>
<sequence length="76" mass="8425">MIKDAEGALLNRIEVHSQFYSNHPSENPNQGQQTIDFASQNQGSCPPPEARCMLMNDLTAVPNFNPISHPTLYQAV</sequence>
<reference evidence="2" key="1">
    <citation type="journal article" date="2020" name="Phytopathology">
        <title>Genome Sequence Resources of Colletotrichum truncatum, C. plurivorum, C. musicola, and C. sojae: Four Species Pathogenic to Soybean (Glycine max).</title>
        <authorList>
            <person name="Rogerio F."/>
            <person name="Boufleur T.R."/>
            <person name="Ciampi-Guillardi M."/>
            <person name="Sukno S.A."/>
            <person name="Thon M.R."/>
            <person name="Massola Junior N.S."/>
            <person name="Baroncelli R."/>
        </authorList>
    </citation>
    <scope>NUCLEOTIDE SEQUENCE</scope>
    <source>
        <strain evidence="2">LFN00145</strain>
    </source>
</reference>
<name>A0A8H6JM06_9PEZI</name>
<protein>
    <submittedName>
        <fullName evidence="2">Uncharacterized protein</fullName>
    </submittedName>
</protein>
<proteinExistence type="predicted"/>
<evidence type="ECO:0000313" key="3">
    <source>
        <dbReference type="Proteomes" id="UP000654918"/>
    </source>
</evidence>
<feature type="region of interest" description="Disordered" evidence="1">
    <location>
        <begin position="20"/>
        <end position="44"/>
    </location>
</feature>
<dbReference type="Proteomes" id="UP000654918">
    <property type="component" value="Unassembled WGS sequence"/>
</dbReference>
<keyword evidence="3" id="KW-1185">Reference proteome</keyword>